<dbReference type="PROSITE" id="PS00086">
    <property type="entry name" value="CYTOCHROME_P450"/>
    <property type="match status" value="1"/>
</dbReference>
<proteinExistence type="inferred from homology"/>
<dbReference type="GO" id="GO:0004497">
    <property type="term" value="F:monooxygenase activity"/>
    <property type="evidence" value="ECO:0007669"/>
    <property type="project" value="UniProtKB-KW"/>
</dbReference>
<evidence type="ECO:0000256" key="5">
    <source>
        <dbReference type="ARBA" id="ARBA00023002"/>
    </source>
</evidence>
<evidence type="ECO:0000256" key="8">
    <source>
        <dbReference type="PIRSR" id="PIRSR602401-1"/>
    </source>
</evidence>
<dbReference type="GO" id="GO:0016705">
    <property type="term" value="F:oxidoreductase activity, acting on paired donors, with incorporation or reduction of molecular oxygen"/>
    <property type="evidence" value="ECO:0007669"/>
    <property type="project" value="InterPro"/>
</dbReference>
<dbReference type="InterPro" id="IPR001128">
    <property type="entry name" value="Cyt_P450"/>
</dbReference>
<keyword evidence="4 8" id="KW-0479">Metal-binding</keyword>
<dbReference type="PANTHER" id="PTHR24305:SF230">
    <property type="entry name" value="P450, PUTATIVE (EUROFUNG)-RELATED"/>
    <property type="match status" value="1"/>
</dbReference>
<dbReference type="Gene3D" id="1.10.630.10">
    <property type="entry name" value="Cytochrome P450"/>
    <property type="match status" value="1"/>
</dbReference>
<dbReference type="Proteomes" id="UP000027238">
    <property type="component" value="Unassembled WGS sequence"/>
</dbReference>
<reference evidence="12" key="1">
    <citation type="journal article" date="2014" name="Genome Announc.">
        <title>Draft genome sequence of Colletotrichum sublineola, a destructive pathogen of cultivated sorghum.</title>
        <authorList>
            <person name="Baroncelli R."/>
            <person name="Sanz-Martin J.M."/>
            <person name="Rech G.E."/>
            <person name="Sukno S.A."/>
            <person name="Thon M.R."/>
        </authorList>
    </citation>
    <scope>NUCLEOTIDE SEQUENCE [LARGE SCALE GENOMIC DNA]</scope>
    <source>
        <strain evidence="12">TX430BB</strain>
    </source>
</reference>
<accession>A0A066XB06</accession>
<evidence type="ECO:0000256" key="2">
    <source>
        <dbReference type="ARBA" id="ARBA00010617"/>
    </source>
</evidence>
<protein>
    <submittedName>
        <fullName evidence="11">Putative cytochrome P450</fullName>
    </submittedName>
</protein>
<keyword evidence="6 8" id="KW-0408">Iron</keyword>
<dbReference type="InterPro" id="IPR002401">
    <property type="entry name" value="Cyt_P450_E_grp-I"/>
</dbReference>
<dbReference type="PRINTS" id="PR00463">
    <property type="entry name" value="EP450I"/>
</dbReference>
<dbReference type="OrthoDB" id="1470350at2759"/>
<comment type="cofactor">
    <cofactor evidence="1 8">
        <name>heme</name>
        <dbReference type="ChEBI" id="CHEBI:30413"/>
    </cofactor>
</comment>
<dbReference type="CDD" id="cd11058">
    <property type="entry name" value="CYP60B-like"/>
    <property type="match status" value="1"/>
</dbReference>
<keyword evidence="7 9" id="KW-0503">Monooxygenase</keyword>
<comment type="similarity">
    <text evidence="2 9">Belongs to the cytochrome P450 family.</text>
</comment>
<dbReference type="Pfam" id="PF00067">
    <property type="entry name" value="p450"/>
    <property type="match status" value="1"/>
</dbReference>
<feature type="region of interest" description="Disordered" evidence="10">
    <location>
        <begin position="1"/>
        <end position="36"/>
    </location>
</feature>
<dbReference type="HOGENOM" id="CLU_001570_14_11_1"/>
<sequence>MAQGTGPDHCSEKPKEEELRESVELEHAGEPLKKHGEATPITSAFADWSRAAVIKKFWRLNITGLSVSLACPKHYAAMGFVYPSMIISGKGHKTLAELHKKYGPVVRLGPDTIDWADPRAFKDLLGQSSGVENYKDPTFTTRNSYGIVYAGQEDHARIRRVLAPGFSGQHLVKQEPLIQKYFDLLIQRLHENCEDGKKALNMVSWYNYTTFDIIGDLAFGEPFGCLEKSDFHPWVSSMFGNLLAKIYKNQLEQFWITRPFTDWLIPKKLKEKEKLHRMFSKDKIERRMASGESRPDFIQFMMEKDGALAMSKPEIEGTADSFIIGGSDTTGTSLSGATFFLTTHPDAMAKLVEEVRSSFSSEQEINIASVQKLRYLQAVLNESMRLYPVLPLGYTRIIKPGGDYICERYVPEGWPMYRNDKYFAQPDEFIPERFLDDPRFKDDDTSAIHAFGYGPRNCIGRNLAMSEMRVILARVIWNFDLQITDNSRNWMEQKLYTLWKKGPLHVHLTPRKQG</sequence>
<evidence type="ECO:0000313" key="12">
    <source>
        <dbReference type="Proteomes" id="UP000027238"/>
    </source>
</evidence>
<name>A0A066XB06_COLSU</name>
<dbReference type="PRINTS" id="PR00385">
    <property type="entry name" value="P450"/>
</dbReference>
<organism evidence="11 12">
    <name type="scientific">Colletotrichum sublineola</name>
    <name type="common">Sorghum anthracnose fungus</name>
    <dbReference type="NCBI Taxonomy" id="1173701"/>
    <lineage>
        <taxon>Eukaryota</taxon>
        <taxon>Fungi</taxon>
        <taxon>Dikarya</taxon>
        <taxon>Ascomycota</taxon>
        <taxon>Pezizomycotina</taxon>
        <taxon>Sordariomycetes</taxon>
        <taxon>Hypocreomycetidae</taxon>
        <taxon>Glomerellales</taxon>
        <taxon>Glomerellaceae</taxon>
        <taxon>Colletotrichum</taxon>
        <taxon>Colletotrichum graminicola species complex</taxon>
    </lineage>
</organism>
<dbReference type="SUPFAM" id="SSF48264">
    <property type="entry name" value="Cytochrome P450"/>
    <property type="match status" value="1"/>
</dbReference>
<evidence type="ECO:0000256" key="4">
    <source>
        <dbReference type="ARBA" id="ARBA00022723"/>
    </source>
</evidence>
<keyword evidence="12" id="KW-1185">Reference proteome</keyword>
<evidence type="ECO:0000256" key="10">
    <source>
        <dbReference type="SAM" id="MobiDB-lite"/>
    </source>
</evidence>
<comment type="caution">
    <text evidence="11">The sequence shown here is derived from an EMBL/GenBank/DDBJ whole genome shotgun (WGS) entry which is preliminary data.</text>
</comment>
<evidence type="ECO:0000256" key="7">
    <source>
        <dbReference type="ARBA" id="ARBA00023033"/>
    </source>
</evidence>
<evidence type="ECO:0000256" key="3">
    <source>
        <dbReference type="ARBA" id="ARBA00022617"/>
    </source>
</evidence>
<evidence type="ECO:0000256" key="9">
    <source>
        <dbReference type="RuleBase" id="RU000461"/>
    </source>
</evidence>
<keyword evidence="3 8" id="KW-0349">Heme</keyword>
<dbReference type="AlphaFoldDB" id="A0A066XB06"/>
<dbReference type="GO" id="GO:0020037">
    <property type="term" value="F:heme binding"/>
    <property type="evidence" value="ECO:0007669"/>
    <property type="project" value="InterPro"/>
</dbReference>
<dbReference type="STRING" id="1173701.A0A066XB06"/>
<dbReference type="InterPro" id="IPR036396">
    <property type="entry name" value="Cyt_P450_sf"/>
</dbReference>
<dbReference type="InterPro" id="IPR017972">
    <property type="entry name" value="Cyt_P450_CS"/>
</dbReference>
<evidence type="ECO:0000256" key="1">
    <source>
        <dbReference type="ARBA" id="ARBA00001971"/>
    </source>
</evidence>
<evidence type="ECO:0000313" key="11">
    <source>
        <dbReference type="EMBL" id="KDN66117.1"/>
    </source>
</evidence>
<feature type="compositionally biased region" description="Basic and acidic residues" evidence="10">
    <location>
        <begin position="9"/>
        <end position="36"/>
    </location>
</feature>
<dbReference type="PANTHER" id="PTHR24305">
    <property type="entry name" value="CYTOCHROME P450"/>
    <property type="match status" value="1"/>
</dbReference>
<feature type="binding site" description="axial binding residue" evidence="8">
    <location>
        <position position="458"/>
    </location>
    <ligand>
        <name>heme</name>
        <dbReference type="ChEBI" id="CHEBI:30413"/>
    </ligand>
    <ligandPart>
        <name>Fe</name>
        <dbReference type="ChEBI" id="CHEBI:18248"/>
    </ligandPart>
</feature>
<dbReference type="eggNOG" id="KOG0158">
    <property type="taxonomic scope" value="Eukaryota"/>
</dbReference>
<dbReference type="GO" id="GO:0005506">
    <property type="term" value="F:iron ion binding"/>
    <property type="evidence" value="ECO:0007669"/>
    <property type="project" value="InterPro"/>
</dbReference>
<keyword evidence="5 9" id="KW-0560">Oxidoreductase</keyword>
<dbReference type="InterPro" id="IPR050121">
    <property type="entry name" value="Cytochrome_P450_monoxygenase"/>
</dbReference>
<gene>
    <name evidence="11" type="ORF">CSUB01_11981</name>
</gene>
<dbReference type="EMBL" id="JMSE01000968">
    <property type="protein sequence ID" value="KDN66117.1"/>
    <property type="molecule type" value="Genomic_DNA"/>
</dbReference>
<evidence type="ECO:0000256" key="6">
    <source>
        <dbReference type="ARBA" id="ARBA00023004"/>
    </source>
</evidence>